<dbReference type="Pfam" id="PF03108">
    <property type="entry name" value="DBD_Tnp_Mut"/>
    <property type="match status" value="1"/>
</dbReference>
<proteinExistence type="predicted"/>
<feature type="region of interest" description="Disordered" evidence="1">
    <location>
        <begin position="72"/>
        <end position="101"/>
    </location>
</feature>
<name>A0A5J4ZKU1_9ASTE</name>
<accession>A0A5J4ZKU1</accession>
<sequence>MSAVPCHTVDVNETVTISSQTGEDEISDNDDFYGLTSEDEAFVPSVGENLRNSTFNIAFSSSVNVKVHGGDDLSNFESNDDAEYNPSSEGSGIDEGEGKGKSTSKVFEYNLYGKEYHAKEGDKIVLKSRQLFENVDKFKEVLRDYTIQQGCSIIRDKNEKARVTAHCVDSSYIWRIHVSLLLDVSLNGNNGLFPIAMGVVESENTDNWEFFLQNLNTVIGAHSSEVPWTFMSDQ</sequence>
<dbReference type="Proteomes" id="UP000325577">
    <property type="component" value="Linkage Group LG7"/>
</dbReference>
<evidence type="ECO:0000259" key="2">
    <source>
        <dbReference type="Pfam" id="PF03108"/>
    </source>
</evidence>
<reference evidence="3 4" key="1">
    <citation type="submission" date="2019-09" db="EMBL/GenBank/DDBJ databases">
        <title>A chromosome-level genome assembly of the Chinese tupelo Nyssa sinensis.</title>
        <authorList>
            <person name="Yang X."/>
            <person name="Kang M."/>
            <person name="Yang Y."/>
            <person name="Xiong H."/>
            <person name="Wang M."/>
            <person name="Zhang Z."/>
            <person name="Wang Z."/>
            <person name="Wu H."/>
            <person name="Ma T."/>
            <person name="Liu J."/>
            <person name="Xi Z."/>
        </authorList>
    </citation>
    <scope>NUCLEOTIDE SEQUENCE [LARGE SCALE GENOMIC DNA]</scope>
    <source>
        <strain evidence="3">J267</strain>
        <tissue evidence="3">Leaf</tissue>
    </source>
</reference>
<dbReference type="AlphaFoldDB" id="A0A5J4ZKU1"/>
<evidence type="ECO:0000313" key="3">
    <source>
        <dbReference type="EMBL" id="KAA8517877.1"/>
    </source>
</evidence>
<evidence type="ECO:0000313" key="4">
    <source>
        <dbReference type="Proteomes" id="UP000325577"/>
    </source>
</evidence>
<evidence type="ECO:0000256" key="1">
    <source>
        <dbReference type="SAM" id="MobiDB-lite"/>
    </source>
</evidence>
<protein>
    <recommendedName>
        <fullName evidence="2">Transposase MuDR plant domain-containing protein</fullName>
    </recommendedName>
</protein>
<gene>
    <name evidence="3" type="ORF">F0562_015334</name>
</gene>
<keyword evidence="4" id="KW-1185">Reference proteome</keyword>
<dbReference type="EMBL" id="CM018050">
    <property type="protein sequence ID" value="KAA8517877.1"/>
    <property type="molecule type" value="Genomic_DNA"/>
</dbReference>
<dbReference type="OrthoDB" id="1729556at2759"/>
<dbReference type="PANTHER" id="PTHR31973:SF187">
    <property type="entry name" value="MUTATOR TRANSPOSASE MUDRA PROTEIN"/>
    <property type="match status" value="1"/>
</dbReference>
<organism evidence="3 4">
    <name type="scientific">Nyssa sinensis</name>
    <dbReference type="NCBI Taxonomy" id="561372"/>
    <lineage>
        <taxon>Eukaryota</taxon>
        <taxon>Viridiplantae</taxon>
        <taxon>Streptophyta</taxon>
        <taxon>Embryophyta</taxon>
        <taxon>Tracheophyta</taxon>
        <taxon>Spermatophyta</taxon>
        <taxon>Magnoliopsida</taxon>
        <taxon>eudicotyledons</taxon>
        <taxon>Gunneridae</taxon>
        <taxon>Pentapetalae</taxon>
        <taxon>asterids</taxon>
        <taxon>Cornales</taxon>
        <taxon>Nyssaceae</taxon>
        <taxon>Nyssa</taxon>
    </lineage>
</organism>
<dbReference type="InterPro" id="IPR004332">
    <property type="entry name" value="Transposase_MuDR"/>
</dbReference>
<feature type="domain" description="Transposase MuDR plant" evidence="2">
    <location>
        <begin position="130"/>
        <end position="181"/>
    </location>
</feature>
<dbReference type="PANTHER" id="PTHR31973">
    <property type="entry name" value="POLYPROTEIN, PUTATIVE-RELATED"/>
    <property type="match status" value="1"/>
</dbReference>